<feature type="region of interest" description="Disordered" evidence="7">
    <location>
        <begin position="1437"/>
        <end position="1526"/>
    </location>
</feature>
<feature type="compositionally biased region" description="Pro residues" evidence="7">
    <location>
        <begin position="1115"/>
        <end position="1134"/>
    </location>
</feature>
<feature type="domain" description="Acyl-CoA thioesterase-like N-terminal HotDog" evidence="8">
    <location>
        <begin position="54"/>
        <end position="134"/>
    </location>
</feature>
<dbReference type="InterPro" id="IPR025279">
    <property type="entry name" value="NST1"/>
</dbReference>
<feature type="region of interest" description="Disordered" evidence="7">
    <location>
        <begin position="841"/>
        <end position="1180"/>
    </location>
</feature>
<dbReference type="GeneID" id="42007257"/>
<evidence type="ECO:0000256" key="3">
    <source>
        <dbReference type="ARBA" id="ARBA00015112"/>
    </source>
</evidence>
<dbReference type="RefSeq" id="XP_031022054.1">
    <property type="nucleotide sequence ID" value="XM_031171960.1"/>
</dbReference>
<feature type="compositionally biased region" description="Acidic residues" evidence="7">
    <location>
        <begin position="669"/>
        <end position="705"/>
    </location>
</feature>
<feature type="compositionally biased region" description="Pro residues" evidence="7">
    <location>
        <begin position="1148"/>
        <end position="1169"/>
    </location>
</feature>
<evidence type="ECO:0000256" key="5">
    <source>
        <dbReference type="ARBA" id="ARBA00022490"/>
    </source>
</evidence>
<feature type="compositionally biased region" description="Polar residues" evidence="7">
    <location>
        <begin position="1437"/>
        <end position="1480"/>
    </location>
</feature>
<feature type="compositionally biased region" description="Low complexity" evidence="7">
    <location>
        <begin position="1135"/>
        <end position="1147"/>
    </location>
</feature>
<dbReference type="SUPFAM" id="SSF54637">
    <property type="entry name" value="Thioesterase/thiol ester dehydrase-isomerase"/>
    <property type="match status" value="1"/>
</dbReference>
<feature type="region of interest" description="Disordered" evidence="7">
    <location>
        <begin position="370"/>
        <end position="537"/>
    </location>
</feature>
<dbReference type="InterPro" id="IPR051195">
    <property type="entry name" value="Fungal_stress_NST1"/>
</dbReference>
<feature type="compositionally biased region" description="Basic and acidic residues" evidence="7">
    <location>
        <begin position="841"/>
        <end position="857"/>
    </location>
</feature>
<name>A0A507BRM4_9FUNG</name>
<organism evidence="9 10">
    <name type="scientific">Synchytrium microbalum</name>
    <dbReference type="NCBI Taxonomy" id="1806994"/>
    <lineage>
        <taxon>Eukaryota</taxon>
        <taxon>Fungi</taxon>
        <taxon>Fungi incertae sedis</taxon>
        <taxon>Chytridiomycota</taxon>
        <taxon>Chytridiomycota incertae sedis</taxon>
        <taxon>Chytridiomycetes</taxon>
        <taxon>Synchytriales</taxon>
        <taxon>Synchytriaceae</taxon>
        <taxon>Synchytrium</taxon>
    </lineage>
</organism>
<dbReference type="InterPro" id="IPR042171">
    <property type="entry name" value="Acyl-CoA_hotdog"/>
</dbReference>
<feature type="region of interest" description="Disordered" evidence="7">
    <location>
        <begin position="756"/>
        <end position="804"/>
    </location>
</feature>
<feature type="compositionally biased region" description="Low complexity" evidence="7">
    <location>
        <begin position="1481"/>
        <end position="1514"/>
    </location>
</feature>
<feature type="compositionally biased region" description="Basic residues" evidence="7">
    <location>
        <begin position="636"/>
        <end position="659"/>
    </location>
</feature>
<protein>
    <recommendedName>
        <fullName evidence="4">Stress response protein NST1</fullName>
    </recommendedName>
    <alternativeName>
        <fullName evidence="3">Stress response protein nst1</fullName>
    </alternativeName>
</protein>
<dbReference type="STRING" id="1806994.A0A507BRM4"/>
<dbReference type="PANTHER" id="PTHR31780:SF10">
    <property type="entry name" value="LD36051P"/>
    <property type="match status" value="1"/>
</dbReference>
<evidence type="ECO:0000313" key="9">
    <source>
        <dbReference type="EMBL" id="TPX30382.1"/>
    </source>
</evidence>
<comment type="similarity">
    <text evidence="2">Belongs to the NST1 family.</text>
</comment>
<evidence type="ECO:0000256" key="4">
    <source>
        <dbReference type="ARBA" id="ARBA00020733"/>
    </source>
</evidence>
<evidence type="ECO:0000256" key="7">
    <source>
        <dbReference type="SAM" id="MobiDB-lite"/>
    </source>
</evidence>
<dbReference type="InterPro" id="IPR049449">
    <property type="entry name" value="TesB_ACOT8-like_N"/>
</dbReference>
<evidence type="ECO:0000256" key="6">
    <source>
        <dbReference type="ARBA" id="ARBA00023054"/>
    </source>
</evidence>
<gene>
    <name evidence="9" type="ORF">SmJEL517_g06034</name>
</gene>
<feature type="region of interest" description="Disordered" evidence="7">
    <location>
        <begin position="636"/>
        <end position="717"/>
    </location>
</feature>
<dbReference type="Pfam" id="PF13622">
    <property type="entry name" value="4HBT_3"/>
    <property type="match status" value="1"/>
</dbReference>
<feature type="compositionally biased region" description="Acidic residues" evidence="7">
    <location>
        <begin position="776"/>
        <end position="797"/>
    </location>
</feature>
<reference evidence="9 10" key="1">
    <citation type="journal article" date="2019" name="Sci. Rep.">
        <title>Comparative genomics of chytrid fungi reveal insights into the obligate biotrophic and pathogenic lifestyle of Synchytrium endobioticum.</title>
        <authorList>
            <person name="van de Vossenberg B.T.L.H."/>
            <person name="Warris S."/>
            <person name="Nguyen H.D.T."/>
            <person name="van Gent-Pelzer M.P.E."/>
            <person name="Joly D.L."/>
            <person name="van de Geest H.C."/>
            <person name="Bonants P.J.M."/>
            <person name="Smith D.S."/>
            <person name="Levesque C.A."/>
            <person name="van der Lee T.A.J."/>
        </authorList>
    </citation>
    <scope>NUCLEOTIDE SEQUENCE [LARGE SCALE GENOMIC DNA]</scope>
    <source>
        <strain evidence="9 10">JEL517</strain>
    </source>
</reference>
<dbReference type="Gene3D" id="2.40.160.210">
    <property type="entry name" value="Acyl-CoA thioesterase, double hotdog domain"/>
    <property type="match status" value="1"/>
</dbReference>
<dbReference type="InterPro" id="IPR029069">
    <property type="entry name" value="HotDog_dom_sf"/>
</dbReference>
<feature type="compositionally biased region" description="Polar residues" evidence="7">
    <location>
        <begin position="495"/>
        <end position="504"/>
    </location>
</feature>
<evidence type="ECO:0000259" key="8">
    <source>
        <dbReference type="Pfam" id="PF13622"/>
    </source>
</evidence>
<evidence type="ECO:0000313" key="10">
    <source>
        <dbReference type="Proteomes" id="UP000319731"/>
    </source>
</evidence>
<comment type="subcellular location">
    <subcellularLocation>
        <location evidence="1">Cytoplasm</location>
    </subcellularLocation>
</comment>
<dbReference type="GO" id="GO:0005737">
    <property type="term" value="C:cytoplasm"/>
    <property type="evidence" value="ECO:0007669"/>
    <property type="project" value="UniProtKB-SubCell"/>
</dbReference>
<feature type="region of interest" description="Disordered" evidence="7">
    <location>
        <begin position="1255"/>
        <end position="1281"/>
    </location>
</feature>
<dbReference type="OrthoDB" id="21629at2759"/>
<keyword evidence="10" id="KW-1185">Reference proteome</keyword>
<evidence type="ECO:0000256" key="2">
    <source>
        <dbReference type="ARBA" id="ARBA00007112"/>
    </source>
</evidence>
<dbReference type="PANTHER" id="PTHR31780">
    <property type="entry name" value="STRESS RESPONSE PROTEIN NST1-RELATED"/>
    <property type="match status" value="1"/>
</dbReference>
<keyword evidence="6" id="KW-0175">Coiled coil</keyword>
<feature type="compositionally biased region" description="Low complexity" evidence="7">
    <location>
        <begin position="430"/>
        <end position="441"/>
    </location>
</feature>
<evidence type="ECO:0000256" key="1">
    <source>
        <dbReference type="ARBA" id="ARBA00004496"/>
    </source>
</evidence>
<comment type="caution">
    <text evidence="9">The sequence shown here is derived from an EMBL/GenBank/DDBJ whole genome shotgun (WGS) entry which is preliminary data.</text>
</comment>
<dbReference type="EMBL" id="QEAO01000072">
    <property type="protein sequence ID" value="TPX30382.1"/>
    <property type="molecule type" value="Genomic_DNA"/>
</dbReference>
<dbReference type="Proteomes" id="UP000319731">
    <property type="component" value="Unassembled WGS sequence"/>
</dbReference>
<feature type="compositionally biased region" description="Polar residues" evidence="7">
    <location>
        <begin position="1259"/>
        <end position="1268"/>
    </location>
</feature>
<sequence>MAQKASSEVESFLENPRLSEDTSVGNIDEAIILDPIGQSSYRHVPLKTTLNPVITFGGCSATLALKAAITELNVRYGEQYPDPTTMNMQFIRPSHAGHPIVITVEIIKAGRNMAHTAQKAVAESDGSIIWMAQIIFSDLVAKTLPHSLNTDMEGCPPLPPKDECIRRGHSKHGASPLKMFEYGAWYHGPEMLEKFSELEASIRSGKIHEGNPLVLLENITPAAYYEFKDREVDYLCLPWLSDLLVFVSSGTVMMGQRSTSGSGTMSLTMNFFNPLRDRLPYVKYSMTEMMDNGRAQLKANIYAPDGVRTPSTLIDSILLARKTRHLYRLKLQPTTKSSFFEDGEERCLVQASIVKPVVIRRAIASYQKMTSTTNIKNQHQRPQSRNSDTEEDDVNMERLPPAIKATGHKPLIPVQRTGHGESHGHGGGHATNNPATATTTHHNTRRHSPSSSNHRGTSSGGAPGSLADSEDGGEHHSTTKKKKKSKKSVKKHPNALTTMNSHPATTRGDRSLVANRNASPHYTPNHQHASSASKPSDIWYKSDAEEKLRIREFWLELTEDERRALVKLEKEAVLKKMKEQQKQTCSCSVCGRKRTVIEEELEILYDAYYEELENFTHDQARSSGRKDLLAIPHPHAHTHQHNHNHHHHHHHHSSRHHSRSGSASRDSYAESEEEEDDDEEDDDEDVDDEDDDDDDGDDDDDDESGESGSSSGIFEFGNSLTVKDGNILTVADDFLKNDGRKFLELMEQLAERKMKRLEEDEISNGGGQQGNGSGDGGDDSYEEDDEYDDDDEEDTMTEEQRMEEGRRMFQIFAAKMFEQRVLQAYREKVAQERQQRFLEELEEEERQKEAQAEAKQKNKEKKKQLKKAQKQQKDEEKLQRDREKAAEEEKVRLDRERAAEAERLKREAERQKREEERLKKEESERQKQAAAAARKEEEKRRRREEEDKRRKEKEEREKVERERREQEQRERDERERVAIEQRRLEDERQRLREEAERREHDRRDAEERARLAKAAAVAHSSAASSVSARIPQSAVSTQQQYNRSTTSSASRTPPPGIGYNNSPPPGMPIQPIAARPLQQQQQQQPIGRGRGRAIAFPAGRPGPVGGVGRGIMPRPASPQPHTTPPSSSPQPSISPPSHNQQQQQHRPIPLPPGVRPPPHLASGMIPPPFTGGLGRGAAAAPQSPIIAHNSPQLSSALEILHPQPMSINGDSGTLNDNVAKTGTPPLSDAIDRVPSPGIGGQQLFGGSRMSSLWAPPVGSDSSAQTGFGKSNPPPIGSKPNAFGQPVIIPTTASTPIASIGSAAPIGSVVGHKAVQRPAPIGAQRSNSVMSFGTGGGQSPTDSVGMETPPATWQFRVPDDDDIGFVGGSSALGGDIFVRGNQPTSAAAGLVPASSSSITSSGFDARGRALWDGSQGVSGLWRESAGGLAVSTAQISPGATSASSTLSPNQPNAPARTISNIGFSSYPNPTPSWNVAGSNLTPQQQQQQQQMFAQQQQNPQQTPQLQQHHQSQVPPSAGGQWGGARYY</sequence>
<feature type="compositionally biased region" description="Polar residues" evidence="7">
    <location>
        <begin position="514"/>
        <end position="534"/>
    </location>
</feature>
<feature type="compositionally biased region" description="Pro residues" evidence="7">
    <location>
        <begin position="1052"/>
        <end position="1068"/>
    </location>
</feature>
<feature type="compositionally biased region" description="Basic residues" evidence="7">
    <location>
        <begin position="478"/>
        <end position="493"/>
    </location>
</feature>
<feature type="compositionally biased region" description="Low complexity" evidence="7">
    <location>
        <begin position="1012"/>
        <end position="1029"/>
    </location>
</feature>
<proteinExistence type="inferred from homology"/>
<feature type="compositionally biased region" description="Polar residues" evidence="7">
    <location>
        <begin position="370"/>
        <end position="386"/>
    </location>
</feature>
<feature type="compositionally biased region" description="Gly residues" evidence="7">
    <location>
        <begin position="764"/>
        <end position="775"/>
    </location>
</feature>
<keyword evidence="5" id="KW-0963">Cytoplasm</keyword>
<feature type="compositionally biased region" description="Low complexity" evidence="7">
    <location>
        <begin position="1069"/>
        <end position="1101"/>
    </location>
</feature>
<dbReference type="Pfam" id="PF13945">
    <property type="entry name" value="NST1"/>
    <property type="match status" value="1"/>
</dbReference>
<feature type="compositionally biased region" description="Basic residues" evidence="7">
    <location>
        <begin position="858"/>
        <end position="870"/>
    </location>
</feature>
<feature type="compositionally biased region" description="Polar residues" evidence="7">
    <location>
        <begin position="1033"/>
        <end position="1042"/>
    </location>
</feature>
<accession>A0A507BRM4</accession>
<feature type="compositionally biased region" description="Basic and acidic residues" evidence="7">
    <location>
        <begin position="871"/>
        <end position="1010"/>
    </location>
</feature>